<evidence type="ECO:0000313" key="4">
    <source>
        <dbReference type="Proteomes" id="UP000799291"/>
    </source>
</evidence>
<evidence type="ECO:0000256" key="2">
    <source>
        <dbReference type="SAM" id="Phobius"/>
    </source>
</evidence>
<sequence length="351" mass="38127">MATPTVRRRPLRSLLDNPNPATSTKWPGITRHTVYLPLFLTVYSILELVTGALLLAKLQQFGENEFVCLPGPNVVLGPDQSLIVKHLPLTILPLLDPNHQAKPVTSLPPPFSLDRNLGPFYHVLSCILLPICAIVLSATLTAMHFRRKGITAGQAMLGGTILMAIFGVLSWSEEVVSLDHEYVVKSWPACGVEGYEVDKLWGQRMARRTLENIREWGLAIAVVSLIVYAILGIAAAHYARKEAKMHATRVANLPPTAPPTSSGADTELRDLSTTSGSWNPRANPSTHSANTTPSNSDSRVLATHEPPAFSSPSPPTAIHPTLREQAATMPTTRVESNAQREVGDEEKNVGL</sequence>
<dbReference type="AlphaFoldDB" id="A0A6G1J1J8"/>
<evidence type="ECO:0000256" key="1">
    <source>
        <dbReference type="SAM" id="MobiDB-lite"/>
    </source>
</evidence>
<gene>
    <name evidence="3" type="ORF">K458DRAFT_388852</name>
</gene>
<evidence type="ECO:0000313" key="3">
    <source>
        <dbReference type="EMBL" id="KAF2684384.1"/>
    </source>
</evidence>
<keyword evidence="2" id="KW-0472">Membrane</keyword>
<organism evidence="3 4">
    <name type="scientific">Lentithecium fluviatile CBS 122367</name>
    <dbReference type="NCBI Taxonomy" id="1168545"/>
    <lineage>
        <taxon>Eukaryota</taxon>
        <taxon>Fungi</taxon>
        <taxon>Dikarya</taxon>
        <taxon>Ascomycota</taxon>
        <taxon>Pezizomycotina</taxon>
        <taxon>Dothideomycetes</taxon>
        <taxon>Pleosporomycetidae</taxon>
        <taxon>Pleosporales</taxon>
        <taxon>Massarineae</taxon>
        <taxon>Lentitheciaceae</taxon>
        <taxon>Lentithecium</taxon>
    </lineage>
</organism>
<dbReference type="Proteomes" id="UP000799291">
    <property type="component" value="Unassembled WGS sequence"/>
</dbReference>
<feature type="compositionally biased region" description="Polar residues" evidence="1">
    <location>
        <begin position="328"/>
        <end position="339"/>
    </location>
</feature>
<feature type="compositionally biased region" description="Basic and acidic residues" evidence="1">
    <location>
        <begin position="341"/>
        <end position="351"/>
    </location>
</feature>
<dbReference type="EMBL" id="MU005581">
    <property type="protein sequence ID" value="KAF2684384.1"/>
    <property type="molecule type" value="Genomic_DNA"/>
</dbReference>
<feature type="region of interest" description="Disordered" evidence="1">
    <location>
        <begin position="251"/>
        <end position="351"/>
    </location>
</feature>
<proteinExistence type="predicted"/>
<feature type="compositionally biased region" description="Polar residues" evidence="1">
    <location>
        <begin position="271"/>
        <end position="298"/>
    </location>
</feature>
<feature type="transmembrane region" description="Helical" evidence="2">
    <location>
        <begin position="34"/>
        <end position="56"/>
    </location>
</feature>
<accession>A0A6G1J1J8</accession>
<reference evidence="3" key="1">
    <citation type="journal article" date="2020" name="Stud. Mycol.">
        <title>101 Dothideomycetes genomes: a test case for predicting lifestyles and emergence of pathogens.</title>
        <authorList>
            <person name="Haridas S."/>
            <person name="Albert R."/>
            <person name="Binder M."/>
            <person name="Bloem J."/>
            <person name="Labutti K."/>
            <person name="Salamov A."/>
            <person name="Andreopoulos B."/>
            <person name="Baker S."/>
            <person name="Barry K."/>
            <person name="Bills G."/>
            <person name="Bluhm B."/>
            <person name="Cannon C."/>
            <person name="Castanera R."/>
            <person name="Culley D."/>
            <person name="Daum C."/>
            <person name="Ezra D."/>
            <person name="Gonzalez J."/>
            <person name="Henrissat B."/>
            <person name="Kuo A."/>
            <person name="Liang C."/>
            <person name="Lipzen A."/>
            <person name="Lutzoni F."/>
            <person name="Magnuson J."/>
            <person name="Mondo S."/>
            <person name="Nolan M."/>
            <person name="Ohm R."/>
            <person name="Pangilinan J."/>
            <person name="Park H.-J."/>
            <person name="Ramirez L."/>
            <person name="Alfaro M."/>
            <person name="Sun H."/>
            <person name="Tritt A."/>
            <person name="Yoshinaga Y."/>
            <person name="Zwiers L.-H."/>
            <person name="Turgeon B."/>
            <person name="Goodwin S."/>
            <person name="Spatafora J."/>
            <person name="Crous P."/>
            <person name="Grigoriev I."/>
        </authorList>
    </citation>
    <scope>NUCLEOTIDE SEQUENCE</scope>
    <source>
        <strain evidence="3">CBS 122367</strain>
    </source>
</reference>
<keyword evidence="2" id="KW-0812">Transmembrane</keyword>
<name>A0A6G1J1J8_9PLEO</name>
<keyword evidence="2" id="KW-1133">Transmembrane helix</keyword>
<feature type="transmembrane region" description="Helical" evidence="2">
    <location>
        <begin position="216"/>
        <end position="239"/>
    </location>
</feature>
<feature type="transmembrane region" description="Helical" evidence="2">
    <location>
        <begin position="120"/>
        <end position="143"/>
    </location>
</feature>
<keyword evidence="4" id="KW-1185">Reference proteome</keyword>
<feature type="transmembrane region" description="Helical" evidence="2">
    <location>
        <begin position="155"/>
        <end position="172"/>
    </location>
</feature>
<protein>
    <submittedName>
        <fullName evidence="3">Uncharacterized protein</fullName>
    </submittedName>
</protein>